<dbReference type="Proteomes" id="UP001148313">
    <property type="component" value="Unassembled WGS sequence"/>
</dbReference>
<name>A0ABT4VPK3_9HYPH</name>
<feature type="transmembrane region" description="Helical" evidence="9">
    <location>
        <begin position="12"/>
        <end position="31"/>
    </location>
</feature>
<evidence type="ECO:0000256" key="1">
    <source>
        <dbReference type="ARBA" id="ARBA00004429"/>
    </source>
</evidence>
<reference evidence="10" key="1">
    <citation type="submission" date="2022-11" db="EMBL/GenBank/DDBJ databases">
        <title>Hoeflea poritis sp. nov., isolated from scleractinian coral Porites lutea.</title>
        <authorList>
            <person name="Zhang G."/>
            <person name="Wei Q."/>
            <person name="Cai L."/>
        </authorList>
    </citation>
    <scope>NUCLEOTIDE SEQUENCE</scope>
    <source>
        <strain evidence="10">E7-10</strain>
    </source>
</reference>
<feature type="transmembrane region" description="Helical" evidence="9">
    <location>
        <begin position="147"/>
        <end position="171"/>
    </location>
</feature>
<keyword evidence="5 9" id="KW-0812">Transmembrane</keyword>
<feature type="transmembrane region" description="Helical" evidence="9">
    <location>
        <begin position="183"/>
        <end position="202"/>
    </location>
</feature>
<evidence type="ECO:0000256" key="4">
    <source>
        <dbReference type="ARBA" id="ARBA00022519"/>
    </source>
</evidence>
<dbReference type="RefSeq" id="WP_271090316.1">
    <property type="nucleotide sequence ID" value="NZ_JAPJZH010000008.1"/>
</dbReference>
<feature type="transmembrane region" description="Helical" evidence="9">
    <location>
        <begin position="328"/>
        <end position="351"/>
    </location>
</feature>
<comment type="subcellular location">
    <subcellularLocation>
        <location evidence="1">Cell inner membrane</location>
        <topology evidence="1">Multi-pass membrane protein</topology>
    </subcellularLocation>
</comment>
<keyword evidence="7 9" id="KW-0472">Membrane</keyword>
<keyword evidence="6 9" id="KW-1133">Transmembrane helix</keyword>
<feature type="transmembrane region" description="Helical" evidence="9">
    <location>
        <begin position="37"/>
        <end position="60"/>
    </location>
</feature>
<keyword evidence="4" id="KW-0997">Cell inner membrane</keyword>
<evidence type="ECO:0000313" key="11">
    <source>
        <dbReference type="Proteomes" id="UP001148313"/>
    </source>
</evidence>
<organism evidence="10 11">
    <name type="scientific">Hoeflea poritis</name>
    <dbReference type="NCBI Taxonomy" id="2993659"/>
    <lineage>
        <taxon>Bacteria</taxon>
        <taxon>Pseudomonadati</taxon>
        <taxon>Pseudomonadota</taxon>
        <taxon>Alphaproteobacteria</taxon>
        <taxon>Hyphomicrobiales</taxon>
        <taxon>Rhizobiaceae</taxon>
        <taxon>Hoeflea</taxon>
    </lineage>
</organism>
<keyword evidence="3" id="KW-1003">Cell membrane</keyword>
<dbReference type="EMBL" id="JAPJZH010000008">
    <property type="protein sequence ID" value="MDA4846549.1"/>
    <property type="molecule type" value="Genomic_DNA"/>
</dbReference>
<feature type="transmembrane region" description="Helical" evidence="9">
    <location>
        <begin position="232"/>
        <end position="252"/>
    </location>
</feature>
<comment type="similarity">
    <text evidence="8">Belongs to the TsuA/YedE (TC 9.B.102) family.</text>
</comment>
<gene>
    <name evidence="10" type="ORF">OOZ53_14390</name>
</gene>
<evidence type="ECO:0000256" key="9">
    <source>
        <dbReference type="SAM" id="Phobius"/>
    </source>
</evidence>
<evidence type="ECO:0000256" key="8">
    <source>
        <dbReference type="ARBA" id="ARBA00035655"/>
    </source>
</evidence>
<feature type="transmembrane region" description="Helical" evidence="9">
    <location>
        <begin position="80"/>
        <end position="100"/>
    </location>
</feature>
<evidence type="ECO:0000256" key="6">
    <source>
        <dbReference type="ARBA" id="ARBA00022989"/>
    </source>
</evidence>
<proteinExistence type="inferred from homology"/>
<dbReference type="Pfam" id="PF04143">
    <property type="entry name" value="Sulf_transp"/>
    <property type="match status" value="1"/>
</dbReference>
<dbReference type="InterPro" id="IPR007272">
    <property type="entry name" value="Sulf_transp_TsuA/YedE"/>
</dbReference>
<protein>
    <submittedName>
        <fullName evidence="10">YeeE/YedE family protein</fullName>
    </submittedName>
</protein>
<keyword evidence="11" id="KW-1185">Reference proteome</keyword>
<dbReference type="PANTHER" id="PTHR30574:SF1">
    <property type="entry name" value="SULPHUR TRANSPORT DOMAIN-CONTAINING PROTEIN"/>
    <property type="match status" value="1"/>
</dbReference>
<keyword evidence="2" id="KW-0813">Transport</keyword>
<evidence type="ECO:0000313" key="10">
    <source>
        <dbReference type="EMBL" id="MDA4846549.1"/>
    </source>
</evidence>
<dbReference type="PANTHER" id="PTHR30574">
    <property type="entry name" value="INNER MEMBRANE PROTEIN YEDE"/>
    <property type="match status" value="1"/>
</dbReference>
<feature type="transmembrane region" description="Helical" evidence="9">
    <location>
        <begin position="297"/>
        <end position="316"/>
    </location>
</feature>
<evidence type="ECO:0000256" key="2">
    <source>
        <dbReference type="ARBA" id="ARBA00022448"/>
    </source>
</evidence>
<evidence type="ECO:0000256" key="5">
    <source>
        <dbReference type="ARBA" id="ARBA00022692"/>
    </source>
</evidence>
<evidence type="ECO:0000256" key="3">
    <source>
        <dbReference type="ARBA" id="ARBA00022475"/>
    </source>
</evidence>
<sequence length="393" mass="41262">MNENETTRPAVFQTGSLLTGAVACLALLLFAHQAGTARLLLAAAIGLLAGVALYHASFGFTSAWRSFVFEGRGAGLRAQILLILLTCAIAFPLIGSQGLFGRPISGAVAPFGYAAALGAFLFGIGMQFGGGCASGTLFTAGGGNTRMLATLTGFIAGSVIATAHLPFWWSLPALPAFSLVDRFGALLAFAITAFVLGSIYYFTRHREIARFGELEAGPRNVSLIRGPWPKSWGCIALAAVGIATLFVLSRPWGITSAFTLWGGKIAQAGGLPLQEWPYWSARTAWLNQSVFADSTSVMNFGIIIGAFVAACLAGRFVPNWNIGRRDLIVAICGGLLMGYGARLAYGCNIGAYLGGVISGSLHGWGWLVFGFMGSSLGAYLMMRLKPSHAARNA</sequence>
<accession>A0ABT4VPK3</accession>
<feature type="transmembrane region" description="Helical" evidence="9">
    <location>
        <begin position="112"/>
        <end position="140"/>
    </location>
</feature>
<feature type="transmembrane region" description="Helical" evidence="9">
    <location>
        <begin position="363"/>
        <end position="382"/>
    </location>
</feature>
<comment type="caution">
    <text evidence="10">The sequence shown here is derived from an EMBL/GenBank/DDBJ whole genome shotgun (WGS) entry which is preliminary data.</text>
</comment>
<evidence type="ECO:0000256" key="7">
    <source>
        <dbReference type="ARBA" id="ARBA00023136"/>
    </source>
</evidence>